<evidence type="ECO:0000259" key="4">
    <source>
        <dbReference type="Pfam" id="PF00535"/>
    </source>
</evidence>
<evidence type="ECO:0000313" key="6">
    <source>
        <dbReference type="Proteomes" id="UP000000557"/>
    </source>
</evidence>
<dbReference type="OrthoDB" id="450387at2"/>
<dbReference type="InterPro" id="IPR029044">
    <property type="entry name" value="Nucleotide-diphossugar_trans"/>
</dbReference>
<evidence type="ECO:0000256" key="2">
    <source>
        <dbReference type="ARBA" id="ARBA00022676"/>
    </source>
</evidence>
<organism evidence="5 6">
    <name type="scientific">Gloeobacter violaceus (strain ATCC 29082 / PCC 7421)</name>
    <dbReference type="NCBI Taxonomy" id="251221"/>
    <lineage>
        <taxon>Bacteria</taxon>
        <taxon>Bacillati</taxon>
        <taxon>Cyanobacteriota</taxon>
        <taxon>Cyanophyceae</taxon>
        <taxon>Gloeobacterales</taxon>
        <taxon>Gloeobacteraceae</taxon>
        <taxon>Gloeobacter</taxon>
    </lineage>
</organism>
<comment type="similarity">
    <text evidence="1">Belongs to the glycosyltransferase 2 family.</text>
</comment>
<dbReference type="Gene3D" id="3.90.550.10">
    <property type="entry name" value="Spore Coat Polysaccharide Biosynthesis Protein SpsA, Chain A"/>
    <property type="match status" value="1"/>
</dbReference>
<feature type="domain" description="Glycosyltransferase 2-like" evidence="4">
    <location>
        <begin position="20"/>
        <end position="135"/>
    </location>
</feature>
<dbReference type="InterPro" id="IPR001173">
    <property type="entry name" value="Glyco_trans_2-like"/>
</dbReference>
<keyword evidence="6" id="KW-1185">Reference proteome</keyword>
<reference evidence="5 6" key="2">
    <citation type="journal article" date="2003" name="DNA Res.">
        <title>Complete genome structure of Gloeobacter violaceus PCC 7421, a cyanobacterium that lacks thylakoids (supplement).</title>
        <authorList>
            <person name="Nakamura Y."/>
            <person name="Kaneko T."/>
            <person name="Sato S."/>
            <person name="Mimuro M."/>
            <person name="Miyashita H."/>
            <person name="Tsuchiya T."/>
            <person name="Sasamoto S."/>
            <person name="Watanabe A."/>
            <person name="Kawashima K."/>
            <person name="Kishida Y."/>
            <person name="Kiyokawa C."/>
            <person name="Kohara M."/>
            <person name="Matsumoto M."/>
            <person name="Matsuno A."/>
            <person name="Nakazaki N."/>
            <person name="Shimpo S."/>
            <person name="Takeuchi C."/>
            <person name="Yamada M."/>
            <person name="Tabata S."/>
        </authorList>
    </citation>
    <scope>NUCLEOTIDE SEQUENCE [LARGE SCALE GENOMIC DNA]</scope>
    <source>
        <strain evidence="6">ATCC 29082 / PCC 7421</strain>
    </source>
</reference>
<dbReference type="KEGG" id="gvi:gll2190"/>
<dbReference type="InParanoid" id="Q7NIJ3"/>
<dbReference type="EnsemblBacteria" id="BAC90131">
    <property type="protein sequence ID" value="BAC90131"/>
    <property type="gene ID" value="BAC90131"/>
</dbReference>
<protein>
    <submittedName>
        <fullName evidence="5">Gll2190 protein</fullName>
    </submittedName>
</protein>
<dbReference type="STRING" id="251221.gene:10759685"/>
<dbReference type="Pfam" id="PF00535">
    <property type="entry name" value="Glycos_transf_2"/>
    <property type="match status" value="1"/>
</dbReference>
<keyword evidence="2" id="KW-0328">Glycosyltransferase</keyword>
<dbReference type="InterPro" id="IPR050834">
    <property type="entry name" value="Glycosyltransf_2"/>
</dbReference>
<dbReference type="GO" id="GO:0016757">
    <property type="term" value="F:glycosyltransferase activity"/>
    <property type="evidence" value="ECO:0007669"/>
    <property type="project" value="UniProtKB-KW"/>
</dbReference>
<proteinExistence type="inferred from homology"/>
<sequence>MLSREVLAVKSATDAVVTVLLFARDRPHFLPHTLRSVALQTERRWRLVLSDNSSDPACARANAEMTRQFAAAHPHHEVAYVRRSGKLTVMGHFQAALQEVETPFVAVHNDDDIWMPHHLEQALAWLEGGEDRGMTASDAVIIDVDGHEKGQFLNWVLAPREDAWWQWIAIWLSTYPSHYGNWPGFVLRTPLIRQLPHIDNKLTDAAAIIWCALQGYRIKGFDVPSYYYRIHNLSVTKTGTHLLIEKHRLILWLAKHHFLRLTRLYGPFPLLTLKAALALRLKYKRALA</sequence>
<dbReference type="CAZy" id="GT2">
    <property type="family name" value="Glycosyltransferase Family 2"/>
</dbReference>
<dbReference type="PANTHER" id="PTHR43685:SF5">
    <property type="entry name" value="GLYCOSYLTRANSFERASE EPSE-RELATED"/>
    <property type="match status" value="1"/>
</dbReference>
<gene>
    <name evidence="5" type="ordered locus">gll2190</name>
</gene>
<keyword evidence="3" id="KW-0808">Transferase</keyword>
<dbReference type="AlphaFoldDB" id="Q7NIJ3"/>
<dbReference type="PANTHER" id="PTHR43685">
    <property type="entry name" value="GLYCOSYLTRANSFERASE"/>
    <property type="match status" value="1"/>
</dbReference>
<dbReference type="eggNOG" id="COG0463">
    <property type="taxonomic scope" value="Bacteria"/>
</dbReference>
<evidence type="ECO:0000256" key="3">
    <source>
        <dbReference type="ARBA" id="ARBA00022679"/>
    </source>
</evidence>
<accession>Q7NIJ3</accession>
<dbReference type="Proteomes" id="UP000000557">
    <property type="component" value="Chromosome"/>
</dbReference>
<dbReference type="EMBL" id="BA000045">
    <property type="protein sequence ID" value="BAC90131.1"/>
    <property type="molecule type" value="Genomic_DNA"/>
</dbReference>
<evidence type="ECO:0000256" key="1">
    <source>
        <dbReference type="ARBA" id="ARBA00006739"/>
    </source>
</evidence>
<reference evidence="5 6" key="1">
    <citation type="journal article" date="2003" name="DNA Res.">
        <title>Complete genome structure of Gloeobacter violaceus PCC 7421, a cyanobacterium that lacks thylakoids.</title>
        <authorList>
            <person name="Nakamura Y."/>
            <person name="Kaneko T."/>
            <person name="Sato S."/>
            <person name="Mimuro M."/>
            <person name="Miyashita H."/>
            <person name="Tsuchiya T."/>
            <person name="Sasamoto S."/>
            <person name="Watanabe A."/>
            <person name="Kawashima K."/>
            <person name="Kishida Y."/>
            <person name="Kiyokawa C."/>
            <person name="Kohara M."/>
            <person name="Matsumoto M."/>
            <person name="Matsuno A."/>
            <person name="Nakazaki N."/>
            <person name="Shimpo S."/>
            <person name="Takeuchi C."/>
            <person name="Yamada M."/>
            <person name="Tabata S."/>
        </authorList>
    </citation>
    <scope>NUCLEOTIDE SEQUENCE [LARGE SCALE GENOMIC DNA]</scope>
    <source>
        <strain evidence="6">ATCC 29082 / PCC 7421</strain>
    </source>
</reference>
<dbReference type="SUPFAM" id="SSF53448">
    <property type="entry name" value="Nucleotide-diphospho-sugar transferases"/>
    <property type="match status" value="1"/>
</dbReference>
<dbReference type="HOGENOM" id="CLU_1022175_0_0_3"/>
<name>Q7NIJ3_GLOVI</name>
<evidence type="ECO:0000313" key="5">
    <source>
        <dbReference type="EMBL" id="BAC90131.1"/>
    </source>
</evidence>